<name>A0AAD6Z3X9_9AGAR</name>
<keyword evidence="2" id="KW-1185">Reference proteome</keyword>
<gene>
    <name evidence="1" type="ORF">DFH08DRAFT_824772</name>
</gene>
<protein>
    <submittedName>
        <fullName evidence="1">Uncharacterized protein</fullName>
    </submittedName>
</protein>
<organism evidence="1 2">
    <name type="scientific">Mycena albidolilacea</name>
    <dbReference type="NCBI Taxonomy" id="1033008"/>
    <lineage>
        <taxon>Eukaryota</taxon>
        <taxon>Fungi</taxon>
        <taxon>Dikarya</taxon>
        <taxon>Basidiomycota</taxon>
        <taxon>Agaricomycotina</taxon>
        <taxon>Agaricomycetes</taxon>
        <taxon>Agaricomycetidae</taxon>
        <taxon>Agaricales</taxon>
        <taxon>Marasmiineae</taxon>
        <taxon>Mycenaceae</taxon>
        <taxon>Mycena</taxon>
    </lineage>
</organism>
<evidence type="ECO:0000313" key="1">
    <source>
        <dbReference type="EMBL" id="KAJ7306322.1"/>
    </source>
</evidence>
<reference evidence="1" key="1">
    <citation type="submission" date="2023-03" db="EMBL/GenBank/DDBJ databases">
        <title>Massive genome expansion in bonnet fungi (Mycena s.s.) driven by repeated elements and novel gene families across ecological guilds.</title>
        <authorList>
            <consortium name="Lawrence Berkeley National Laboratory"/>
            <person name="Harder C.B."/>
            <person name="Miyauchi S."/>
            <person name="Viragh M."/>
            <person name="Kuo A."/>
            <person name="Thoen E."/>
            <person name="Andreopoulos B."/>
            <person name="Lu D."/>
            <person name="Skrede I."/>
            <person name="Drula E."/>
            <person name="Henrissat B."/>
            <person name="Morin E."/>
            <person name="Kohler A."/>
            <person name="Barry K."/>
            <person name="LaButti K."/>
            <person name="Morin E."/>
            <person name="Salamov A."/>
            <person name="Lipzen A."/>
            <person name="Mereny Z."/>
            <person name="Hegedus B."/>
            <person name="Baldrian P."/>
            <person name="Stursova M."/>
            <person name="Weitz H."/>
            <person name="Taylor A."/>
            <person name="Grigoriev I.V."/>
            <person name="Nagy L.G."/>
            <person name="Martin F."/>
            <person name="Kauserud H."/>
        </authorList>
    </citation>
    <scope>NUCLEOTIDE SEQUENCE</scope>
    <source>
        <strain evidence="1">CBHHK002</strain>
    </source>
</reference>
<dbReference type="Proteomes" id="UP001218218">
    <property type="component" value="Unassembled WGS sequence"/>
</dbReference>
<dbReference type="EMBL" id="JARIHO010000093">
    <property type="protein sequence ID" value="KAJ7306322.1"/>
    <property type="molecule type" value="Genomic_DNA"/>
</dbReference>
<comment type="caution">
    <text evidence="1">The sequence shown here is derived from an EMBL/GenBank/DDBJ whole genome shotgun (WGS) entry which is preliminary data.</text>
</comment>
<sequence length="332" mass="37576">MASQRNPYRCRDVTISEISQIKAFVRTMQQRSSSSLSRHIRRFCLLYYEEDLILDLFRTNIEFTDMLQDAHFPNLSEFRFVVSPENRSLLRSFLDRHQTIAGLVLNRLGPLTPLDLILLLNLKSYTGPSSFVPSFTTNRTPLSTLFIVWYPDDLDVEAPLLHLGRIASPDLIIDREFVQKPHEPHAAFVHCAKPCDKMKNLETKAAQCRMRLCTMHKSRMRLVRLLHKLPDVSTSDNLKTATILADVASHLPDITILRVGRMDAAPLPTSRDETLELTPHLGKLTSLLTLEVLGADSSSNANDDRESILAWSGACKKPVFSHTQRKTMGSGI</sequence>
<evidence type="ECO:0000313" key="2">
    <source>
        <dbReference type="Proteomes" id="UP001218218"/>
    </source>
</evidence>
<accession>A0AAD6Z3X9</accession>
<dbReference type="AlphaFoldDB" id="A0AAD6Z3X9"/>
<proteinExistence type="predicted"/>